<protein>
    <submittedName>
        <fullName evidence="2">Uncharacterized protein</fullName>
    </submittedName>
</protein>
<organism evidence="2 3">
    <name type="scientific">Citrus sinensis</name>
    <name type="common">Sweet orange</name>
    <name type="synonym">Citrus aurantium var. sinensis</name>
    <dbReference type="NCBI Taxonomy" id="2711"/>
    <lineage>
        <taxon>Eukaryota</taxon>
        <taxon>Viridiplantae</taxon>
        <taxon>Streptophyta</taxon>
        <taxon>Embryophyta</taxon>
        <taxon>Tracheophyta</taxon>
        <taxon>Spermatophyta</taxon>
        <taxon>Magnoliopsida</taxon>
        <taxon>eudicotyledons</taxon>
        <taxon>Gunneridae</taxon>
        <taxon>Pentapetalae</taxon>
        <taxon>rosids</taxon>
        <taxon>malvids</taxon>
        <taxon>Sapindales</taxon>
        <taxon>Rutaceae</taxon>
        <taxon>Aurantioideae</taxon>
        <taxon>Citrus</taxon>
    </lineage>
</organism>
<dbReference type="EMBL" id="KK786535">
    <property type="protein sequence ID" value="KDO39487.1"/>
    <property type="molecule type" value="Genomic_DNA"/>
</dbReference>
<evidence type="ECO:0000313" key="3">
    <source>
        <dbReference type="Proteomes" id="UP000027120"/>
    </source>
</evidence>
<feature type="transmembrane region" description="Helical" evidence="1">
    <location>
        <begin position="28"/>
        <end position="47"/>
    </location>
</feature>
<keyword evidence="1" id="KW-1133">Transmembrane helix</keyword>
<proteinExistence type="predicted"/>
<sequence>MAISRRSNLRQKQDSWQRFGFVCSRQPTVTDGCLVIFFSFLFAARLWALAPKLSLVIFFSFIFIARLWALAPSHILGA</sequence>
<dbReference type="AlphaFoldDB" id="A0A067DKE2"/>
<reference evidence="2 3" key="1">
    <citation type="submission" date="2014-04" db="EMBL/GenBank/DDBJ databases">
        <authorList>
            <consortium name="International Citrus Genome Consortium"/>
            <person name="Gmitter F."/>
            <person name="Chen C."/>
            <person name="Farmerie W."/>
            <person name="Harkins T."/>
            <person name="Desany B."/>
            <person name="Mohiuddin M."/>
            <person name="Kodira C."/>
            <person name="Borodovsky M."/>
            <person name="Lomsadze A."/>
            <person name="Burns P."/>
            <person name="Jenkins J."/>
            <person name="Prochnik S."/>
            <person name="Shu S."/>
            <person name="Chapman J."/>
            <person name="Pitluck S."/>
            <person name="Schmutz J."/>
            <person name="Rokhsar D."/>
        </authorList>
    </citation>
    <scope>NUCLEOTIDE SEQUENCE</scope>
</reference>
<feature type="transmembrane region" description="Helical" evidence="1">
    <location>
        <begin position="53"/>
        <end position="71"/>
    </location>
</feature>
<evidence type="ECO:0000313" key="2">
    <source>
        <dbReference type="EMBL" id="KDO39487.1"/>
    </source>
</evidence>
<gene>
    <name evidence="2" type="ORF">CISIN_1g0349352mg</name>
</gene>
<dbReference type="SMR" id="A0A067DKE2"/>
<evidence type="ECO:0000256" key="1">
    <source>
        <dbReference type="SAM" id="Phobius"/>
    </source>
</evidence>
<accession>A0A067DKE2</accession>
<keyword evidence="1" id="KW-0472">Membrane</keyword>
<dbReference type="Proteomes" id="UP000027120">
    <property type="component" value="Unassembled WGS sequence"/>
</dbReference>
<keyword evidence="3" id="KW-1185">Reference proteome</keyword>
<keyword evidence="1" id="KW-0812">Transmembrane</keyword>
<name>A0A067DKE2_CITSI</name>